<protein>
    <submittedName>
        <fullName evidence="1">Uncharacterized protein</fullName>
    </submittedName>
</protein>
<evidence type="ECO:0000313" key="2">
    <source>
        <dbReference type="Proteomes" id="UP000323046"/>
    </source>
</evidence>
<dbReference type="RefSeq" id="WP_150164013.1">
    <property type="nucleotide sequence ID" value="NZ_CP029193.1"/>
</dbReference>
<dbReference type="EMBL" id="CP029193">
    <property type="protein sequence ID" value="QES25205.1"/>
    <property type="molecule type" value="Genomic_DNA"/>
</dbReference>
<sequence>MGHQVKFYQLRCIETEDSGEDETWVDFRGGRVWGRGDVSKGDVINVNNGPFTLSNSGADVVSVWEHDTLDPNDHLGDFHISPAVSGRGEQVAVFRGDDAHYTLTYEVRPDNW</sequence>
<reference evidence="1 2" key="1">
    <citation type="submission" date="2018-05" db="EMBL/GenBank/DDBJ databases">
        <title>Streptomyces venezuelae.</title>
        <authorList>
            <person name="Kim W."/>
            <person name="Lee N."/>
            <person name="Cho B.-K."/>
        </authorList>
    </citation>
    <scope>NUCLEOTIDE SEQUENCE [LARGE SCALE GENOMIC DNA]</scope>
    <source>
        <strain evidence="1 2">ATCC 14583</strain>
    </source>
</reference>
<name>A0A5P2B3Z5_STRVZ</name>
<evidence type="ECO:0000313" key="1">
    <source>
        <dbReference type="EMBL" id="QES25205.1"/>
    </source>
</evidence>
<proteinExistence type="predicted"/>
<dbReference type="OrthoDB" id="3826500at2"/>
<accession>A0A5P2B3Z5</accession>
<gene>
    <name evidence="1" type="ORF">DEJ47_00895</name>
</gene>
<dbReference type="AlphaFoldDB" id="A0A5P2B3Z5"/>
<organism evidence="1 2">
    <name type="scientific">Streptomyces venezuelae</name>
    <dbReference type="NCBI Taxonomy" id="54571"/>
    <lineage>
        <taxon>Bacteria</taxon>
        <taxon>Bacillati</taxon>
        <taxon>Actinomycetota</taxon>
        <taxon>Actinomycetes</taxon>
        <taxon>Kitasatosporales</taxon>
        <taxon>Streptomycetaceae</taxon>
        <taxon>Streptomyces</taxon>
    </lineage>
</organism>
<dbReference type="Proteomes" id="UP000323046">
    <property type="component" value="Chromosome"/>
</dbReference>
<keyword evidence="2" id="KW-1185">Reference proteome</keyword>